<evidence type="ECO:0000313" key="2">
    <source>
        <dbReference type="Proteomes" id="UP000265520"/>
    </source>
</evidence>
<accession>A0A392VL47</accession>
<evidence type="ECO:0000313" key="1">
    <source>
        <dbReference type="EMBL" id="MCI89066.1"/>
    </source>
</evidence>
<sequence>MEEENGAWEGTLMPFYTLRKEKAAAQLVDK</sequence>
<dbReference type="AlphaFoldDB" id="A0A392VL47"/>
<name>A0A392VL47_9FABA</name>
<keyword evidence="2" id="KW-1185">Reference proteome</keyword>
<dbReference type="Proteomes" id="UP000265520">
    <property type="component" value="Unassembled WGS sequence"/>
</dbReference>
<proteinExistence type="predicted"/>
<organism evidence="1 2">
    <name type="scientific">Trifolium medium</name>
    <dbReference type="NCBI Taxonomy" id="97028"/>
    <lineage>
        <taxon>Eukaryota</taxon>
        <taxon>Viridiplantae</taxon>
        <taxon>Streptophyta</taxon>
        <taxon>Embryophyta</taxon>
        <taxon>Tracheophyta</taxon>
        <taxon>Spermatophyta</taxon>
        <taxon>Magnoliopsida</taxon>
        <taxon>eudicotyledons</taxon>
        <taxon>Gunneridae</taxon>
        <taxon>Pentapetalae</taxon>
        <taxon>rosids</taxon>
        <taxon>fabids</taxon>
        <taxon>Fabales</taxon>
        <taxon>Fabaceae</taxon>
        <taxon>Papilionoideae</taxon>
        <taxon>50 kb inversion clade</taxon>
        <taxon>NPAAA clade</taxon>
        <taxon>Hologalegina</taxon>
        <taxon>IRL clade</taxon>
        <taxon>Trifolieae</taxon>
        <taxon>Trifolium</taxon>
    </lineage>
</organism>
<reference evidence="1 2" key="1">
    <citation type="journal article" date="2018" name="Front. Plant Sci.">
        <title>Red Clover (Trifolium pratense) and Zigzag Clover (T. medium) - A Picture of Genomic Similarities and Differences.</title>
        <authorList>
            <person name="Dluhosova J."/>
            <person name="Istvanek J."/>
            <person name="Nedelnik J."/>
            <person name="Repkova J."/>
        </authorList>
    </citation>
    <scope>NUCLEOTIDE SEQUENCE [LARGE SCALE GENOMIC DNA]</scope>
    <source>
        <strain evidence="2">cv. 10/8</strain>
        <tissue evidence="1">Leaf</tissue>
    </source>
</reference>
<dbReference type="EMBL" id="LXQA011209260">
    <property type="protein sequence ID" value="MCI89066.1"/>
    <property type="molecule type" value="Genomic_DNA"/>
</dbReference>
<protein>
    <submittedName>
        <fullName evidence="1">Uncharacterized protein</fullName>
    </submittedName>
</protein>
<feature type="non-terminal residue" evidence="1">
    <location>
        <position position="30"/>
    </location>
</feature>
<comment type="caution">
    <text evidence="1">The sequence shown here is derived from an EMBL/GenBank/DDBJ whole genome shotgun (WGS) entry which is preliminary data.</text>
</comment>